<dbReference type="AlphaFoldDB" id="A0A502KLX1"/>
<protein>
    <recommendedName>
        <fullName evidence="2">Ysc84 actin-binding domain-containing protein</fullName>
    </recommendedName>
</protein>
<feature type="signal peptide" evidence="1">
    <location>
        <begin position="1"/>
        <end position="24"/>
    </location>
</feature>
<evidence type="ECO:0000256" key="1">
    <source>
        <dbReference type="SAM" id="SignalP"/>
    </source>
</evidence>
<gene>
    <name evidence="3" type="ORF">EPA86_18150</name>
</gene>
<keyword evidence="1" id="KW-0732">Signal</keyword>
<dbReference type="InterPro" id="IPR007461">
    <property type="entry name" value="Ysc84_actin-binding"/>
</dbReference>
<dbReference type="OrthoDB" id="5405772at2"/>
<feature type="chain" id="PRO_5021256026" description="Ysc84 actin-binding domain-containing protein" evidence="1">
    <location>
        <begin position="25"/>
        <end position="191"/>
    </location>
</feature>
<evidence type="ECO:0000313" key="4">
    <source>
        <dbReference type="Proteomes" id="UP000315303"/>
    </source>
</evidence>
<proteinExistence type="predicted"/>
<name>A0A502KLX1_9GAMM</name>
<keyword evidence="4" id="KW-1185">Reference proteome</keyword>
<dbReference type="EMBL" id="SAWY01000041">
    <property type="protein sequence ID" value="TPH12264.1"/>
    <property type="molecule type" value="Genomic_DNA"/>
</dbReference>
<evidence type="ECO:0000259" key="2">
    <source>
        <dbReference type="Pfam" id="PF04366"/>
    </source>
</evidence>
<dbReference type="RefSeq" id="WP_140605794.1">
    <property type="nucleotide sequence ID" value="NZ_SAWY01000041.1"/>
</dbReference>
<sequence>MKKVSLMTLIAIILTLLTTKITVANEITSTIATFKKSKQLAPFFKSAYGYAVFPTIGKGGAGIGGAYGTGAVFKQGKKTGTTTMSQLTFGFQLGGQAFSEIIFFKDKATYYAFTKGNFEFSAQASAVAITVGANAKTSTTGTSAGAAVNSDKNQQQGIYQKGMATFTYAKGGLMYEAALGGQKFSFTPIKK</sequence>
<feature type="domain" description="Ysc84 actin-binding" evidence="2">
    <location>
        <begin position="86"/>
        <end position="182"/>
    </location>
</feature>
<reference evidence="3 4" key="1">
    <citation type="submission" date="2019-01" db="EMBL/GenBank/DDBJ databases">
        <title>Litorilituus lipolytica sp. nov., isolated from intertidal sand of the Yellow Sea in China.</title>
        <authorList>
            <person name="Liu A."/>
        </authorList>
    </citation>
    <scope>NUCLEOTIDE SEQUENCE [LARGE SCALE GENOMIC DNA]</scope>
    <source>
        <strain evidence="3 4">RZ04</strain>
    </source>
</reference>
<evidence type="ECO:0000313" key="3">
    <source>
        <dbReference type="EMBL" id="TPH12264.1"/>
    </source>
</evidence>
<dbReference type="Pfam" id="PF04366">
    <property type="entry name" value="Ysc84"/>
    <property type="match status" value="1"/>
</dbReference>
<comment type="caution">
    <text evidence="3">The sequence shown here is derived from an EMBL/GenBank/DDBJ whole genome shotgun (WGS) entry which is preliminary data.</text>
</comment>
<organism evidence="3 4">
    <name type="scientific">Litorilituus lipolyticus</name>
    <dbReference type="NCBI Taxonomy" id="2491017"/>
    <lineage>
        <taxon>Bacteria</taxon>
        <taxon>Pseudomonadati</taxon>
        <taxon>Pseudomonadota</taxon>
        <taxon>Gammaproteobacteria</taxon>
        <taxon>Alteromonadales</taxon>
        <taxon>Colwelliaceae</taxon>
        <taxon>Litorilituus</taxon>
    </lineage>
</organism>
<dbReference type="Proteomes" id="UP000315303">
    <property type="component" value="Unassembled WGS sequence"/>
</dbReference>
<accession>A0A502KLX1</accession>